<name>A0A160JHK3_9PROT</name>
<accession>A0A160JHK3</accession>
<dbReference type="EMBL" id="CP015285">
    <property type="protein sequence ID" value="ANC92500.1"/>
    <property type="molecule type" value="Genomic_DNA"/>
</dbReference>
<dbReference type="Proteomes" id="UP000077405">
    <property type="component" value="Chromosome"/>
</dbReference>
<evidence type="ECO:0000259" key="1">
    <source>
        <dbReference type="Pfam" id="PF04471"/>
    </source>
</evidence>
<proteinExistence type="predicted"/>
<keyword evidence="3" id="KW-0540">Nuclease</keyword>
<dbReference type="InterPro" id="IPR052906">
    <property type="entry name" value="Type_IV_Methyl-Rstrct_Enzyme"/>
</dbReference>
<dbReference type="GO" id="GO:0015666">
    <property type="term" value="F:restriction endodeoxyribonuclease activity"/>
    <property type="evidence" value="ECO:0007669"/>
    <property type="project" value="TreeGrafter"/>
</dbReference>
<dbReference type="Pfam" id="PF04471">
    <property type="entry name" value="Mrr_cat"/>
    <property type="match status" value="1"/>
</dbReference>
<dbReference type="Gene3D" id="3.40.1350.10">
    <property type="match status" value="1"/>
</dbReference>
<dbReference type="STRING" id="1226968.A6A40_11655"/>
<gene>
    <name evidence="3" type="ORF">A6A40_11655</name>
</gene>
<keyword evidence="3" id="KW-0255">Endonuclease</keyword>
<organism evidence="3 4">
    <name type="scientific">Azospirillum humicireducens</name>
    <dbReference type="NCBI Taxonomy" id="1226968"/>
    <lineage>
        <taxon>Bacteria</taxon>
        <taxon>Pseudomonadati</taxon>
        <taxon>Pseudomonadota</taxon>
        <taxon>Alphaproteobacteria</taxon>
        <taxon>Rhodospirillales</taxon>
        <taxon>Azospirillaceae</taxon>
        <taxon>Azospirillum</taxon>
    </lineage>
</organism>
<feature type="domain" description="Restriction system protein Mrr-like N-terminal" evidence="2">
    <location>
        <begin position="6"/>
        <end position="91"/>
    </location>
</feature>
<dbReference type="InterPro" id="IPR011856">
    <property type="entry name" value="tRNA_endonuc-like_dom_sf"/>
</dbReference>
<evidence type="ECO:0000313" key="4">
    <source>
        <dbReference type="Proteomes" id="UP000077405"/>
    </source>
</evidence>
<dbReference type="RefSeq" id="WP_063635551.1">
    <property type="nucleotide sequence ID" value="NZ_CP015285.1"/>
</dbReference>
<dbReference type="REBASE" id="145256">
    <property type="entry name" value="AhuZ5MrrP"/>
</dbReference>
<dbReference type="SUPFAM" id="SSF52980">
    <property type="entry name" value="Restriction endonuclease-like"/>
    <property type="match status" value="1"/>
</dbReference>
<dbReference type="KEGG" id="ahu:A6A40_11655"/>
<dbReference type="AlphaFoldDB" id="A0A160JHK3"/>
<keyword evidence="3" id="KW-0378">Hydrolase</keyword>
<dbReference type="InterPro" id="IPR007560">
    <property type="entry name" value="Restrct_endonuc_IV_Mrr"/>
</dbReference>
<dbReference type="InterPro" id="IPR025745">
    <property type="entry name" value="Mrr-like_N_dom"/>
</dbReference>
<reference evidence="3 4" key="1">
    <citation type="journal article" date="2013" name="Int. J. Syst. Evol. Microbiol.">
        <title>Azospirillum humicireducens sp. nov., a nitrogen-fixing bacterium isolated from a microbial fuel cell.</title>
        <authorList>
            <person name="Zhou S."/>
            <person name="Han L."/>
            <person name="Wang Y."/>
            <person name="Yang G."/>
            <person name="Zhuang L."/>
            <person name="Hu P."/>
        </authorList>
    </citation>
    <scope>NUCLEOTIDE SEQUENCE [LARGE SCALE GENOMIC DNA]</scope>
    <source>
        <strain evidence="3 4">SgZ-5</strain>
    </source>
</reference>
<evidence type="ECO:0000259" key="2">
    <source>
        <dbReference type="Pfam" id="PF14338"/>
    </source>
</evidence>
<dbReference type="GO" id="GO:0003677">
    <property type="term" value="F:DNA binding"/>
    <property type="evidence" value="ECO:0007669"/>
    <property type="project" value="InterPro"/>
</dbReference>
<feature type="domain" description="Restriction endonuclease type IV Mrr" evidence="1">
    <location>
        <begin position="163"/>
        <end position="284"/>
    </location>
</feature>
<dbReference type="PANTHER" id="PTHR30015">
    <property type="entry name" value="MRR RESTRICTION SYSTEM PROTEIN"/>
    <property type="match status" value="1"/>
</dbReference>
<protein>
    <submittedName>
        <fullName evidence="3">Restriction endonuclease</fullName>
    </submittedName>
</protein>
<dbReference type="Pfam" id="PF14338">
    <property type="entry name" value="Mrr_N"/>
    <property type="match status" value="1"/>
</dbReference>
<evidence type="ECO:0000313" key="3">
    <source>
        <dbReference type="EMBL" id="ANC92500.1"/>
    </source>
</evidence>
<dbReference type="OrthoDB" id="9803736at2"/>
<dbReference type="GO" id="GO:0009307">
    <property type="term" value="P:DNA restriction-modification system"/>
    <property type="evidence" value="ECO:0007669"/>
    <property type="project" value="InterPro"/>
</dbReference>
<dbReference type="PANTHER" id="PTHR30015:SF7">
    <property type="entry name" value="TYPE IV METHYL-DIRECTED RESTRICTION ENZYME ECOKMRR"/>
    <property type="match status" value="1"/>
</dbReference>
<sequence length="308" mass="33810">MAIPDFQTLMLPVLKTAAGGGEVRIGDVVDQLADVFALSDEERAQLLPSGRQTTFANRVHWAKSYLTKAGLVDLTRRAHFRITPTGRDVLNSPPERITIRFLEQFPSFKGFRDGESETAEAADSAEVVLPVAESPLTPDEVMRQAHLRIEASLAEEILQRVRSGTPAFFEKTVVRLLITMGYGGSVTELDKALVGKSGDDGVDGVIDQDPLGLDRVYVQAKRYADGNTVGAGAIRDFFGSLNLFKATKGLFVTTSAFTTSARETADRLGTRIVLIDGIQLAKLMIRHEVGCRIEETLHIKRVDEDFFE</sequence>
<keyword evidence="4" id="KW-1185">Reference proteome</keyword>
<dbReference type="InterPro" id="IPR011335">
    <property type="entry name" value="Restrct_endonuc-II-like"/>
</dbReference>